<dbReference type="EMBL" id="JAGXBY010000001">
    <property type="protein sequence ID" value="MBS3678862.1"/>
    <property type="molecule type" value="Genomic_DNA"/>
</dbReference>
<dbReference type="RefSeq" id="WP_211740924.1">
    <property type="nucleotide sequence ID" value="NZ_JAGXBY010000001.1"/>
</dbReference>
<organism evidence="3 4">
    <name type="scientific">Ornithinibacillus massiliensis</name>
    <dbReference type="NCBI Taxonomy" id="1944633"/>
    <lineage>
        <taxon>Bacteria</taxon>
        <taxon>Bacillati</taxon>
        <taxon>Bacillota</taxon>
        <taxon>Bacilli</taxon>
        <taxon>Bacillales</taxon>
        <taxon>Bacillaceae</taxon>
        <taxon>Ornithinibacillus</taxon>
    </lineage>
</organism>
<gene>
    <name evidence="3" type="ORF">KGF86_01400</name>
</gene>
<sequence length="139" mass="16061">MINDNLQNSDLIHNIIEEIIDIQKQSQQFVNRITLGEQLTQSQLVLLFQLKKQDGMKATDIAEFFHVTPGAVTAMCDKLEKQSYIERTKDPKDRRIVKMVLTPQGEQKIRELFNKFPETEIEKIATTLVQVNKLMSTIT</sequence>
<comment type="caution">
    <text evidence="3">The sequence shown here is derived from an EMBL/GenBank/DDBJ whole genome shotgun (WGS) entry which is preliminary data.</text>
</comment>
<dbReference type="InterPro" id="IPR036388">
    <property type="entry name" value="WH-like_DNA-bd_sf"/>
</dbReference>
<dbReference type="InterPro" id="IPR036390">
    <property type="entry name" value="WH_DNA-bd_sf"/>
</dbReference>
<reference evidence="3 4" key="1">
    <citation type="submission" date="2021-05" db="EMBL/GenBank/DDBJ databases">
        <title>Ornithinibacillus massiliensis sp. nov.</title>
        <authorList>
            <person name="Iwaza R."/>
            <person name="Lagier J.-C."/>
            <person name="Raoult D."/>
        </authorList>
    </citation>
    <scope>NUCLEOTIDE SEQUENCE [LARGE SCALE GENOMIC DNA]</scope>
    <source>
        <strain evidence="3 4">Marseille-P3601</strain>
    </source>
</reference>
<dbReference type="InterPro" id="IPR000835">
    <property type="entry name" value="HTH_MarR-typ"/>
</dbReference>
<dbReference type="PROSITE" id="PS50995">
    <property type="entry name" value="HTH_MARR_2"/>
    <property type="match status" value="1"/>
</dbReference>
<feature type="domain" description="HTH marR-type" evidence="2">
    <location>
        <begin position="8"/>
        <end position="139"/>
    </location>
</feature>
<evidence type="ECO:0000256" key="1">
    <source>
        <dbReference type="ARBA" id="ARBA00023125"/>
    </source>
</evidence>
<name>A0ABS5M9Q8_9BACI</name>
<dbReference type="InterPro" id="IPR039422">
    <property type="entry name" value="MarR/SlyA-like"/>
</dbReference>
<evidence type="ECO:0000259" key="2">
    <source>
        <dbReference type="PROSITE" id="PS50995"/>
    </source>
</evidence>
<evidence type="ECO:0000313" key="3">
    <source>
        <dbReference type="EMBL" id="MBS3678862.1"/>
    </source>
</evidence>
<dbReference type="PANTHER" id="PTHR33164">
    <property type="entry name" value="TRANSCRIPTIONAL REGULATOR, MARR FAMILY"/>
    <property type="match status" value="1"/>
</dbReference>
<dbReference type="SUPFAM" id="SSF46785">
    <property type="entry name" value="Winged helix' DNA-binding domain"/>
    <property type="match status" value="1"/>
</dbReference>
<evidence type="ECO:0000313" key="4">
    <source>
        <dbReference type="Proteomes" id="UP000681870"/>
    </source>
</evidence>
<protein>
    <submittedName>
        <fullName evidence="3">MarR family transcriptional regulator</fullName>
    </submittedName>
</protein>
<dbReference type="PRINTS" id="PR00598">
    <property type="entry name" value="HTHMARR"/>
</dbReference>
<dbReference type="PANTHER" id="PTHR33164:SF57">
    <property type="entry name" value="MARR-FAMILY TRANSCRIPTIONAL REGULATOR"/>
    <property type="match status" value="1"/>
</dbReference>
<accession>A0ABS5M9Q8</accession>
<keyword evidence="4" id="KW-1185">Reference proteome</keyword>
<dbReference type="Proteomes" id="UP000681870">
    <property type="component" value="Unassembled WGS sequence"/>
</dbReference>
<proteinExistence type="predicted"/>
<keyword evidence="1" id="KW-0238">DNA-binding</keyword>
<dbReference type="Pfam" id="PF01047">
    <property type="entry name" value="MarR"/>
    <property type="match status" value="1"/>
</dbReference>
<dbReference type="SMART" id="SM00347">
    <property type="entry name" value="HTH_MARR"/>
    <property type="match status" value="1"/>
</dbReference>
<dbReference type="Gene3D" id="1.10.10.10">
    <property type="entry name" value="Winged helix-like DNA-binding domain superfamily/Winged helix DNA-binding domain"/>
    <property type="match status" value="1"/>
</dbReference>